<sequence length="243" mass="27133">MSNIYLLLWFEAPLQSWGFDSKFGRRDTQIFPTKSGVLGLLCSALGAGGEQREFLAEFATLDQTVISFVRGKQTANGVIKQDREPLLRDFHMVGSGYDDQDPWTSLLIPKTSEGKKAVGGGTKMTYRYYLQDAVFAVVLGVPTDKAEAIAQALQNPAWDIYLGRKNCVPTDFIYRGTFDNEAAAIEQAGLIAMEKQRIEDFRVVHGALDDGEADEIFTINDVPVQFGADKRYRDRQVSLIYAR</sequence>
<dbReference type="CDD" id="cd09756">
    <property type="entry name" value="Cas5_I-E"/>
    <property type="match status" value="1"/>
</dbReference>
<dbReference type="InterPro" id="IPR013422">
    <property type="entry name" value="CRISPR-assoc_prot_Cas5_N"/>
</dbReference>
<evidence type="ECO:0000256" key="1">
    <source>
        <dbReference type="ARBA" id="ARBA00023118"/>
    </source>
</evidence>
<dbReference type="Proteomes" id="UP000236753">
    <property type="component" value="Unassembled WGS sequence"/>
</dbReference>
<reference evidence="2 3" key="1">
    <citation type="submission" date="2016-10" db="EMBL/GenBank/DDBJ databases">
        <authorList>
            <person name="de Groot N.N."/>
        </authorList>
    </citation>
    <scope>NUCLEOTIDE SEQUENCE [LARGE SCALE GENOMIC DNA]</scope>
    <source>
        <strain evidence="2 3">Nm13</strain>
    </source>
</reference>
<dbReference type="InterPro" id="IPR010147">
    <property type="entry name" value="CRISPR-assoc_prot_CasD"/>
</dbReference>
<evidence type="ECO:0000313" key="2">
    <source>
        <dbReference type="EMBL" id="SEF53875.1"/>
    </source>
</evidence>
<name>A0A1H5STM4_9PROT</name>
<proteinExistence type="predicted"/>
<dbReference type="RefSeq" id="WP_103965561.1">
    <property type="nucleotide sequence ID" value="NZ_FNUX01000003.1"/>
</dbReference>
<dbReference type="Pfam" id="PF09704">
    <property type="entry name" value="Cas_Cas5d"/>
    <property type="match status" value="1"/>
</dbReference>
<gene>
    <name evidence="2" type="ORF">SAMN05216334_10381</name>
</gene>
<dbReference type="GO" id="GO:0003723">
    <property type="term" value="F:RNA binding"/>
    <property type="evidence" value="ECO:0007669"/>
    <property type="project" value="InterPro"/>
</dbReference>
<dbReference type="NCBIfam" id="TIGR01868">
    <property type="entry name" value="casD_Cas5e"/>
    <property type="match status" value="1"/>
</dbReference>
<dbReference type="OrthoDB" id="5704083at2"/>
<dbReference type="Gene3D" id="3.30.70.2660">
    <property type="match status" value="1"/>
</dbReference>
<evidence type="ECO:0000313" key="3">
    <source>
        <dbReference type="Proteomes" id="UP000236753"/>
    </source>
</evidence>
<dbReference type="InterPro" id="IPR021124">
    <property type="entry name" value="CRISPR-assoc_prot_Cas5"/>
</dbReference>
<dbReference type="NCBIfam" id="TIGR02593">
    <property type="entry name" value="CRISPR_cas5"/>
    <property type="match status" value="1"/>
</dbReference>
<keyword evidence="1" id="KW-0051">Antiviral defense</keyword>
<protein>
    <submittedName>
        <fullName evidence="2">CRISPR-associated protein, Cas5e family</fullName>
    </submittedName>
</protein>
<dbReference type="AlphaFoldDB" id="A0A1H5STM4"/>
<organism evidence="2 3">
    <name type="scientific">Nitrosomonas ureae</name>
    <dbReference type="NCBI Taxonomy" id="44577"/>
    <lineage>
        <taxon>Bacteria</taxon>
        <taxon>Pseudomonadati</taxon>
        <taxon>Pseudomonadota</taxon>
        <taxon>Betaproteobacteria</taxon>
        <taxon>Nitrosomonadales</taxon>
        <taxon>Nitrosomonadaceae</taxon>
        <taxon>Nitrosomonas</taxon>
    </lineage>
</organism>
<dbReference type="GO" id="GO:0043571">
    <property type="term" value="P:maintenance of CRISPR repeat elements"/>
    <property type="evidence" value="ECO:0007669"/>
    <property type="project" value="InterPro"/>
</dbReference>
<dbReference type="EMBL" id="FNUX01000003">
    <property type="protein sequence ID" value="SEF53875.1"/>
    <property type="molecule type" value="Genomic_DNA"/>
</dbReference>
<accession>A0A1H5STM4</accession>
<dbReference type="GO" id="GO:0051607">
    <property type="term" value="P:defense response to virus"/>
    <property type="evidence" value="ECO:0007669"/>
    <property type="project" value="UniProtKB-KW"/>
</dbReference>